<dbReference type="Gene3D" id="1.20.58.340">
    <property type="entry name" value="Magnesium transport protein CorA, transmembrane region"/>
    <property type="match status" value="2"/>
</dbReference>
<keyword evidence="3 6" id="KW-0812">Transmembrane</keyword>
<evidence type="ECO:0000256" key="3">
    <source>
        <dbReference type="ARBA" id="ARBA00022692"/>
    </source>
</evidence>
<proteinExistence type="inferred from homology"/>
<dbReference type="InterPro" id="IPR045861">
    <property type="entry name" value="CorA_cytoplasmic_dom"/>
</dbReference>
<dbReference type="InterPro" id="IPR045863">
    <property type="entry name" value="CorA_TM1_TM2"/>
</dbReference>
<dbReference type="SUPFAM" id="SSF143865">
    <property type="entry name" value="CorA soluble domain-like"/>
    <property type="match status" value="1"/>
</dbReference>
<keyword evidence="5 6" id="KW-0472">Membrane</keyword>
<dbReference type="GO" id="GO:0046873">
    <property type="term" value="F:metal ion transmembrane transporter activity"/>
    <property type="evidence" value="ECO:0007669"/>
    <property type="project" value="InterPro"/>
</dbReference>
<gene>
    <name evidence="7" type="ORF">ENV60_00690</name>
</gene>
<dbReference type="Gene3D" id="3.30.460.20">
    <property type="entry name" value="CorA soluble domain-like"/>
    <property type="match status" value="1"/>
</dbReference>
<comment type="similarity">
    <text evidence="2">Belongs to the CorA metal ion transporter (MIT) (TC 1.A.35) family.</text>
</comment>
<dbReference type="CDD" id="cd12827">
    <property type="entry name" value="EcCorA_ZntB-like_u2"/>
    <property type="match status" value="1"/>
</dbReference>
<dbReference type="AlphaFoldDB" id="A0A7C4TGE1"/>
<dbReference type="EMBL" id="DTGZ01000012">
    <property type="protein sequence ID" value="HGV96801.1"/>
    <property type="molecule type" value="Genomic_DNA"/>
</dbReference>
<feature type="transmembrane region" description="Helical" evidence="6">
    <location>
        <begin position="279"/>
        <end position="300"/>
    </location>
</feature>
<dbReference type="InterPro" id="IPR002523">
    <property type="entry name" value="MgTranspt_CorA/ZnTranspt_ZntB"/>
</dbReference>
<reference evidence="7" key="1">
    <citation type="journal article" date="2020" name="mSystems">
        <title>Genome- and Community-Level Interaction Insights into Carbon Utilization and Element Cycling Functions of Hydrothermarchaeota in Hydrothermal Sediment.</title>
        <authorList>
            <person name="Zhou Z."/>
            <person name="Liu Y."/>
            <person name="Xu W."/>
            <person name="Pan J."/>
            <person name="Luo Z.H."/>
            <person name="Li M."/>
        </authorList>
    </citation>
    <scope>NUCLEOTIDE SEQUENCE [LARGE SCALE GENOMIC DNA]</scope>
    <source>
        <strain evidence="7">SpSt-774</strain>
    </source>
</reference>
<name>A0A7C4TGE1_UNCW3</name>
<organism evidence="7">
    <name type="scientific">candidate division WOR-3 bacterium</name>
    <dbReference type="NCBI Taxonomy" id="2052148"/>
    <lineage>
        <taxon>Bacteria</taxon>
        <taxon>Bacteria division WOR-3</taxon>
    </lineage>
</organism>
<dbReference type="GO" id="GO:0016020">
    <property type="term" value="C:membrane"/>
    <property type="evidence" value="ECO:0007669"/>
    <property type="project" value="UniProtKB-SubCell"/>
</dbReference>
<evidence type="ECO:0000256" key="5">
    <source>
        <dbReference type="ARBA" id="ARBA00023136"/>
    </source>
</evidence>
<dbReference type="PANTHER" id="PTHR47891:SF2">
    <property type="entry name" value="MAGNESIUM AND COBALT TRANSPORTER"/>
    <property type="match status" value="1"/>
</dbReference>
<dbReference type="PANTHER" id="PTHR47891">
    <property type="entry name" value="TRANSPORTER-RELATED"/>
    <property type="match status" value="1"/>
</dbReference>
<dbReference type="InterPro" id="IPR047199">
    <property type="entry name" value="CorA-like"/>
</dbReference>
<evidence type="ECO:0000256" key="2">
    <source>
        <dbReference type="ARBA" id="ARBA00009765"/>
    </source>
</evidence>
<keyword evidence="4 6" id="KW-1133">Transmembrane helix</keyword>
<dbReference type="Pfam" id="PF01544">
    <property type="entry name" value="CorA"/>
    <property type="match status" value="1"/>
</dbReference>
<feature type="transmembrane region" description="Helical" evidence="6">
    <location>
        <begin position="244"/>
        <end position="267"/>
    </location>
</feature>
<evidence type="ECO:0000256" key="6">
    <source>
        <dbReference type="SAM" id="Phobius"/>
    </source>
</evidence>
<dbReference type="SUPFAM" id="SSF144083">
    <property type="entry name" value="Magnesium transport protein CorA, transmembrane region"/>
    <property type="match status" value="1"/>
</dbReference>
<evidence type="ECO:0000256" key="1">
    <source>
        <dbReference type="ARBA" id="ARBA00004141"/>
    </source>
</evidence>
<sequence length="304" mass="35348">MLKRFGIINNKIIETGQETACIHYYINPDENEKNLLLEKYKIDEHTLNSALDPNELARLEFEPEHIAIILKRPKKYEARDQLLFKVPTVGIFLFKNLMIIVSSEEITLFDGKLFFSVSNLTELLLKMIYRSIHHFVDHLKVINLITDELEQKINRSMENRYLISMFSLEKSLVYYLDAIHSNSVLIEKIKHNAQKFELSPELLELLDDITIENNQCYEQAQNYSEILASLMDARASIVSNNLNILIKVLNIITILLMVPTMVVSIFSMNVPLPLQGHPYAFWIILGLSGLSVIIVIFIWWRLRL</sequence>
<evidence type="ECO:0000256" key="4">
    <source>
        <dbReference type="ARBA" id="ARBA00022989"/>
    </source>
</evidence>
<accession>A0A7C4TGE1</accession>
<evidence type="ECO:0000313" key="7">
    <source>
        <dbReference type="EMBL" id="HGV96801.1"/>
    </source>
</evidence>
<comment type="caution">
    <text evidence="7">The sequence shown here is derived from an EMBL/GenBank/DDBJ whole genome shotgun (WGS) entry which is preliminary data.</text>
</comment>
<comment type="subcellular location">
    <subcellularLocation>
        <location evidence="1">Membrane</location>
        <topology evidence="1">Multi-pass membrane protein</topology>
    </subcellularLocation>
</comment>
<protein>
    <submittedName>
        <fullName evidence="7">Magnesium transporter CorA family protein</fullName>
    </submittedName>
</protein>